<feature type="transmembrane region" description="Helical" evidence="1">
    <location>
        <begin position="253"/>
        <end position="271"/>
    </location>
</feature>
<gene>
    <name evidence="3" type="ORF">KCG46_01230</name>
</gene>
<proteinExistence type="predicted"/>
<sequence length="378" mass="42429">MTFYQRQLPLKASLVSKAFNSIPPTKQAGAQIHAPLSATAEISDDTAINPRKLSRDLAAFRTPRVSRSIWEAASTLVPFAALMATMLFAVQAEYYIALALIPLAGMLLLRLFIIQHDCGHGSFFKNNALNKWLGRSIGVLTLTPYDCWRRNHELHHASTGNLDARGHGDVDTLTVREYRAKGRLGRFGYRLYRHPLVLMGLGPAYLFLLQHRLPIGLMKAGWLYWISALATNAVTAAMLVALGFAFGAAETAMVFLPVLLTAASVGVWLFYVQHQFEDAHWDTRENWNYHESAIAGSSYLHLPAVMNWFTGNIAIHHIHHLVSRIPFYRLPAALKAHPELAEYNRVSAKEAVSTMWLALWDEDSRKLISFREAKRLTA</sequence>
<reference evidence="3" key="1">
    <citation type="submission" date="2021-04" db="EMBL/GenBank/DDBJ databases">
        <authorList>
            <person name="Pira H."/>
            <person name="Risdian C."/>
            <person name="Wink J."/>
        </authorList>
    </citation>
    <scope>NUCLEOTIDE SEQUENCE</scope>
    <source>
        <strain evidence="3">WH158</strain>
    </source>
</reference>
<comment type="caution">
    <text evidence="3">The sequence shown here is derived from an EMBL/GenBank/DDBJ whole genome shotgun (WGS) entry which is preliminary data.</text>
</comment>
<feature type="transmembrane region" description="Helical" evidence="1">
    <location>
        <begin position="222"/>
        <end position="246"/>
    </location>
</feature>
<evidence type="ECO:0000259" key="2">
    <source>
        <dbReference type="Pfam" id="PF00487"/>
    </source>
</evidence>
<dbReference type="CDD" id="cd03507">
    <property type="entry name" value="Delta12-FADS-like"/>
    <property type="match status" value="1"/>
</dbReference>
<dbReference type="GO" id="GO:0016717">
    <property type="term" value="F:oxidoreductase activity, acting on paired donors, with oxidation of a pair of donors resulting in the reduction of molecular oxygen to two molecules of water"/>
    <property type="evidence" value="ECO:0007669"/>
    <property type="project" value="TreeGrafter"/>
</dbReference>
<dbReference type="GO" id="GO:0006629">
    <property type="term" value="P:lipid metabolic process"/>
    <property type="evidence" value="ECO:0007669"/>
    <property type="project" value="InterPro"/>
</dbReference>
<protein>
    <submittedName>
        <fullName evidence="3">Fatty acid desaturase</fullName>
    </submittedName>
</protein>
<name>A0A9X1JJT3_9SPHN</name>
<keyword evidence="1" id="KW-1133">Transmembrane helix</keyword>
<accession>A0A9X1JJT3</accession>
<feature type="transmembrane region" description="Helical" evidence="1">
    <location>
        <begin position="69"/>
        <end position="88"/>
    </location>
</feature>
<feature type="transmembrane region" description="Helical" evidence="1">
    <location>
        <begin position="191"/>
        <end position="210"/>
    </location>
</feature>
<evidence type="ECO:0000313" key="4">
    <source>
        <dbReference type="Proteomes" id="UP001138681"/>
    </source>
</evidence>
<evidence type="ECO:0000313" key="3">
    <source>
        <dbReference type="EMBL" id="MBV7258191.1"/>
    </source>
</evidence>
<dbReference type="EMBL" id="JAGSPC010000001">
    <property type="protein sequence ID" value="MBV7258191.1"/>
    <property type="molecule type" value="Genomic_DNA"/>
</dbReference>
<dbReference type="InterPro" id="IPR005804">
    <property type="entry name" value="FA_desaturase_dom"/>
</dbReference>
<feature type="transmembrane region" description="Helical" evidence="1">
    <location>
        <begin position="94"/>
        <end position="113"/>
    </location>
</feature>
<evidence type="ECO:0000256" key="1">
    <source>
        <dbReference type="SAM" id="Phobius"/>
    </source>
</evidence>
<dbReference type="InterPro" id="IPR012171">
    <property type="entry name" value="Fatty_acid_desaturase"/>
</dbReference>
<dbReference type="PANTHER" id="PTHR19353:SF73">
    <property type="entry name" value="FATTY ACID DESATURASE"/>
    <property type="match status" value="1"/>
</dbReference>
<keyword evidence="1" id="KW-0812">Transmembrane</keyword>
<dbReference type="AlphaFoldDB" id="A0A9X1JJT3"/>
<feature type="domain" description="Fatty acid desaturase" evidence="2">
    <location>
        <begin position="97"/>
        <end position="344"/>
    </location>
</feature>
<dbReference type="PANTHER" id="PTHR19353">
    <property type="entry name" value="FATTY ACID DESATURASE 2"/>
    <property type="match status" value="1"/>
</dbReference>
<dbReference type="Proteomes" id="UP001138681">
    <property type="component" value="Unassembled WGS sequence"/>
</dbReference>
<organism evidence="3 4">
    <name type="scientific">Erythrobacter crassostreae</name>
    <dbReference type="NCBI Taxonomy" id="2828328"/>
    <lineage>
        <taxon>Bacteria</taxon>
        <taxon>Pseudomonadati</taxon>
        <taxon>Pseudomonadota</taxon>
        <taxon>Alphaproteobacteria</taxon>
        <taxon>Sphingomonadales</taxon>
        <taxon>Erythrobacteraceae</taxon>
        <taxon>Erythrobacter/Porphyrobacter group</taxon>
        <taxon>Erythrobacter</taxon>
    </lineage>
</organism>
<dbReference type="Pfam" id="PF00487">
    <property type="entry name" value="FA_desaturase"/>
    <property type="match status" value="1"/>
</dbReference>
<keyword evidence="1" id="KW-0472">Membrane</keyword>
<keyword evidence="4" id="KW-1185">Reference proteome</keyword>
<dbReference type="GO" id="GO:0016020">
    <property type="term" value="C:membrane"/>
    <property type="evidence" value="ECO:0007669"/>
    <property type="project" value="TreeGrafter"/>
</dbReference>